<dbReference type="EMBL" id="JAIWYP010000005">
    <property type="protein sequence ID" value="KAH3827274.1"/>
    <property type="molecule type" value="Genomic_DNA"/>
</dbReference>
<reference evidence="3" key="2">
    <citation type="submission" date="2020-11" db="EMBL/GenBank/DDBJ databases">
        <authorList>
            <person name="McCartney M.A."/>
            <person name="Auch B."/>
            <person name="Kono T."/>
            <person name="Mallez S."/>
            <person name="Becker A."/>
            <person name="Gohl D.M."/>
            <person name="Silverstein K.A.T."/>
            <person name="Koren S."/>
            <person name="Bechman K.B."/>
            <person name="Herman A."/>
            <person name="Abrahante J.E."/>
            <person name="Garbe J."/>
        </authorList>
    </citation>
    <scope>NUCLEOTIDE SEQUENCE</scope>
    <source>
        <strain evidence="3">Duluth1</strain>
        <tissue evidence="3">Whole animal</tissue>
    </source>
</reference>
<evidence type="ECO:0000256" key="1">
    <source>
        <dbReference type="PROSITE-ProRule" id="PRU00453"/>
    </source>
</evidence>
<sequence>MAGINILIENKNDCHDGKDKRVCMLCLKERTKYTCPRCNTQYCSVECYRSEKHMTCSENFYKECFMEGLKESDIEPSDKQKMVDMLKRTECDPDLIDLDQSDDDLEGRLAGVDLDGEADKIWSRLTDKEKKEFQSMSLDGRLGILVEVWTPWWDMGQASLVADIGTQPHHTHPEICTNIQNIEQLLKTKPSKDIKYNIIHLLYCYTFVSKLHNGDHIPLAIESSGDMLTLSDVLSHGYSCGSVEEAVQVCLRKLYTGNGGFETTPESNLALLQDVQTIIQHGSMGSITGPLAALSEIHTMLNVAYKHLQKTLKLAKEDDEDMKTKKKTLFGSVKKLEFLLSWCQTYGHSLSLLIPELQLVHKLLISECEAMKKSRQSIESIWAGPVGIKKKTLIEEI</sequence>
<dbReference type="InterPro" id="IPR007529">
    <property type="entry name" value="Znf_HIT"/>
</dbReference>
<dbReference type="OrthoDB" id="10005492at2759"/>
<dbReference type="Pfam" id="PF04438">
    <property type="entry name" value="zf-HIT"/>
    <property type="match status" value="1"/>
</dbReference>
<dbReference type="Gene3D" id="3.30.60.190">
    <property type="match status" value="1"/>
</dbReference>
<reference evidence="3" key="1">
    <citation type="journal article" date="2019" name="bioRxiv">
        <title>The Genome of the Zebra Mussel, Dreissena polymorpha: A Resource for Invasive Species Research.</title>
        <authorList>
            <person name="McCartney M.A."/>
            <person name="Auch B."/>
            <person name="Kono T."/>
            <person name="Mallez S."/>
            <person name="Zhang Y."/>
            <person name="Obille A."/>
            <person name="Becker A."/>
            <person name="Abrahante J.E."/>
            <person name="Garbe J."/>
            <person name="Badalamenti J.P."/>
            <person name="Herman A."/>
            <person name="Mangelson H."/>
            <person name="Liachko I."/>
            <person name="Sullivan S."/>
            <person name="Sone E.D."/>
            <person name="Koren S."/>
            <person name="Silverstein K.A.T."/>
            <person name="Beckman K.B."/>
            <person name="Gohl D.M."/>
        </authorList>
    </citation>
    <scope>NUCLEOTIDE SEQUENCE</scope>
    <source>
        <strain evidence="3">Duluth1</strain>
        <tissue evidence="3">Whole animal</tissue>
    </source>
</reference>
<keyword evidence="1" id="KW-0862">Zinc</keyword>
<dbReference type="CDD" id="cd23024">
    <property type="entry name" value="zf-HIT_ZNHIT2-3"/>
    <property type="match status" value="1"/>
</dbReference>
<feature type="domain" description="HIT-type" evidence="2">
    <location>
        <begin position="23"/>
        <end position="56"/>
    </location>
</feature>
<name>A0A9D4H0S6_DREPO</name>
<dbReference type="Proteomes" id="UP000828390">
    <property type="component" value="Unassembled WGS sequence"/>
</dbReference>
<dbReference type="GO" id="GO:0008270">
    <property type="term" value="F:zinc ion binding"/>
    <property type="evidence" value="ECO:0007669"/>
    <property type="project" value="UniProtKB-UniRule"/>
</dbReference>
<keyword evidence="1" id="KW-0863">Zinc-finger</keyword>
<evidence type="ECO:0000313" key="4">
    <source>
        <dbReference type="Proteomes" id="UP000828390"/>
    </source>
</evidence>
<dbReference type="AlphaFoldDB" id="A0A9D4H0S6"/>
<organism evidence="3 4">
    <name type="scientific">Dreissena polymorpha</name>
    <name type="common">Zebra mussel</name>
    <name type="synonym">Mytilus polymorpha</name>
    <dbReference type="NCBI Taxonomy" id="45954"/>
    <lineage>
        <taxon>Eukaryota</taxon>
        <taxon>Metazoa</taxon>
        <taxon>Spiralia</taxon>
        <taxon>Lophotrochozoa</taxon>
        <taxon>Mollusca</taxon>
        <taxon>Bivalvia</taxon>
        <taxon>Autobranchia</taxon>
        <taxon>Heteroconchia</taxon>
        <taxon>Euheterodonta</taxon>
        <taxon>Imparidentia</taxon>
        <taxon>Neoheterodontei</taxon>
        <taxon>Myida</taxon>
        <taxon>Dreissenoidea</taxon>
        <taxon>Dreissenidae</taxon>
        <taxon>Dreissena</taxon>
    </lineage>
</organism>
<comment type="caution">
    <text evidence="3">The sequence shown here is derived from an EMBL/GenBank/DDBJ whole genome shotgun (WGS) entry which is preliminary data.</text>
</comment>
<dbReference type="PANTHER" id="PTHR15555">
    <property type="entry name" value="ZINC FINGER HIT DOMAIN CONTAINING PROTEIN 2 PROTEIN FON -RELATED"/>
    <property type="match status" value="1"/>
</dbReference>
<dbReference type="SUPFAM" id="SSF144232">
    <property type="entry name" value="HIT/MYND zinc finger-like"/>
    <property type="match status" value="1"/>
</dbReference>
<keyword evidence="4" id="KW-1185">Reference proteome</keyword>
<accession>A0A9D4H0S6</accession>
<evidence type="ECO:0000313" key="3">
    <source>
        <dbReference type="EMBL" id="KAH3827274.1"/>
    </source>
</evidence>
<gene>
    <name evidence="3" type="ORF">DPMN_129205</name>
</gene>
<keyword evidence="1" id="KW-0479">Metal-binding</keyword>
<dbReference type="InterPro" id="IPR039646">
    <property type="entry name" value="ZNHIT2"/>
</dbReference>
<protein>
    <recommendedName>
        <fullName evidence="2">HIT-type domain-containing protein</fullName>
    </recommendedName>
</protein>
<dbReference type="PROSITE" id="PS51083">
    <property type="entry name" value="ZF_HIT"/>
    <property type="match status" value="1"/>
</dbReference>
<proteinExistence type="predicted"/>
<dbReference type="PANTHER" id="PTHR15555:SF0">
    <property type="entry name" value="ZINC FINGER HIT DOMAIN-CONTAINING PROTEIN 2"/>
    <property type="match status" value="1"/>
</dbReference>
<evidence type="ECO:0000259" key="2">
    <source>
        <dbReference type="PROSITE" id="PS51083"/>
    </source>
</evidence>